<dbReference type="Proteomes" id="UP001500403">
    <property type="component" value="Unassembled WGS sequence"/>
</dbReference>
<keyword evidence="2" id="KW-1185">Reference proteome</keyword>
<dbReference type="EMBL" id="BAAAUD010000034">
    <property type="protein sequence ID" value="GAA2945333.1"/>
    <property type="molecule type" value="Genomic_DNA"/>
</dbReference>
<proteinExistence type="predicted"/>
<accession>A0ABP6JVP4</accession>
<name>A0ABP6JVP4_9ACTN</name>
<reference evidence="2" key="1">
    <citation type="journal article" date="2019" name="Int. J. Syst. Evol. Microbiol.">
        <title>The Global Catalogue of Microorganisms (GCM) 10K type strain sequencing project: providing services to taxonomists for standard genome sequencing and annotation.</title>
        <authorList>
            <consortium name="The Broad Institute Genomics Platform"/>
            <consortium name="The Broad Institute Genome Sequencing Center for Infectious Disease"/>
            <person name="Wu L."/>
            <person name="Ma J."/>
        </authorList>
    </citation>
    <scope>NUCLEOTIDE SEQUENCE [LARGE SCALE GENOMIC DNA]</scope>
    <source>
        <strain evidence="2">JCM 9088</strain>
    </source>
</reference>
<organism evidence="1 2">
    <name type="scientific">Streptomyces enissocaesilis</name>
    <dbReference type="NCBI Taxonomy" id="332589"/>
    <lineage>
        <taxon>Bacteria</taxon>
        <taxon>Bacillati</taxon>
        <taxon>Actinomycetota</taxon>
        <taxon>Actinomycetes</taxon>
        <taxon>Kitasatosporales</taxon>
        <taxon>Streptomycetaceae</taxon>
        <taxon>Streptomyces</taxon>
        <taxon>Streptomyces rochei group</taxon>
    </lineage>
</organism>
<protein>
    <recommendedName>
        <fullName evidence="3">Asp23/Gls24 family envelope stress response protein</fullName>
    </recommendedName>
</protein>
<evidence type="ECO:0000313" key="1">
    <source>
        <dbReference type="EMBL" id="GAA2945333.1"/>
    </source>
</evidence>
<sequence>MALNAQPAGGPDPADEELLLCGRSLADVWDARLAEEHQEDQEGPGDHRDDCPHCAAALDELRALDAFVNRARAAQDTESDQPDAEAVTARVMDIVRLELRPGRTLPLGEPDEDSWVFEAAAAKALRAAADALPGVRTGSCRIAPVGHAARVEIEVAVALFWALPEACGAVRARVAAAAGEVLGMPVRTIDVRVIDILDEPDGNGR</sequence>
<dbReference type="RefSeq" id="WP_344495795.1">
    <property type="nucleotide sequence ID" value="NZ_BAAAUD010000034.1"/>
</dbReference>
<evidence type="ECO:0008006" key="3">
    <source>
        <dbReference type="Google" id="ProtNLM"/>
    </source>
</evidence>
<evidence type="ECO:0000313" key="2">
    <source>
        <dbReference type="Proteomes" id="UP001500403"/>
    </source>
</evidence>
<gene>
    <name evidence="1" type="ORF">GCM10010446_33300</name>
</gene>
<comment type="caution">
    <text evidence="1">The sequence shown here is derived from an EMBL/GenBank/DDBJ whole genome shotgun (WGS) entry which is preliminary data.</text>
</comment>